<sequence length="108" mass="11608">MADPTKDFKDAVKALMLAKKLTRAQAIAQLAHMKPDMVTKAENARQAKLDNDRKAAAVAKASDPRTAPEKIMAKAKEFFVEGSAKSIPDGVVLATKPYPEQGDEALGE</sequence>
<dbReference type="EMBL" id="CP102487">
    <property type="protein sequence ID" value="UUX60467.1"/>
    <property type="molecule type" value="Genomic_DNA"/>
</dbReference>
<evidence type="ECO:0000313" key="1">
    <source>
        <dbReference type="EMBL" id="UUX60467.1"/>
    </source>
</evidence>
<dbReference type="KEGG" id="gar:AOZ07_07790"/>
<organism evidence="1 2">
    <name type="scientific">Glutamicibacter halophytocola</name>
    <dbReference type="NCBI Taxonomy" id="1933880"/>
    <lineage>
        <taxon>Bacteria</taxon>
        <taxon>Bacillati</taxon>
        <taxon>Actinomycetota</taxon>
        <taxon>Actinomycetes</taxon>
        <taxon>Micrococcales</taxon>
        <taxon>Micrococcaceae</taxon>
        <taxon>Glutamicibacter</taxon>
    </lineage>
</organism>
<dbReference type="RefSeq" id="WP_060701489.1">
    <property type="nucleotide sequence ID" value="NZ_CP012750.1"/>
</dbReference>
<protein>
    <submittedName>
        <fullName evidence="1">Uncharacterized protein</fullName>
    </submittedName>
</protein>
<accession>A0AA94XZ36</accession>
<name>A0AA94XZ36_9MICC</name>
<proteinExistence type="predicted"/>
<gene>
    <name evidence="1" type="ORF">NUH22_07630</name>
</gene>
<dbReference type="AlphaFoldDB" id="A0AA94XZ36"/>
<dbReference type="Proteomes" id="UP001060018">
    <property type="component" value="Chromosome"/>
</dbReference>
<evidence type="ECO:0000313" key="2">
    <source>
        <dbReference type="Proteomes" id="UP001060018"/>
    </source>
</evidence>
<reference evidence="1" key="1">
    <citation type="journal article" date="2022" name="Pest Manag. Sci.">
        <title>Glutamicibacter halophytocola-mediated host fitness of potato tuber moth on Solanaceae crops.</title>
        <authorList>
            <person name="Wang W."/>
            <person name="Xiao G."/>
            <person name="Du G."/>
            <person name="Chang L."/>
            <person name="Yang Y."/>
            <person name="Ye J."/>
            <person name="Chen B."/>
        </authorList>
    </citation>
    <scope>NUCLEOTIDE SEQUENCE</scope>
    <source>
        <strain evidence="1">S2</strain>
    </source>
</reference>